<reference evidence="7" key="1">
    <citation type="journal article" date="2019" name="Int. J. Syst. Evol. Microbiol.">
        <title>The Global Catalogue of Microorganisms (GCM) 10K type strain sequencing project: providing services to taxonomists for standard genome sequencing and annotation.</title>
        <authorList>
            <consortium name="The Broad Institute Genomics Platform"/>
            <consortium name="The Broad Institute Genome Sequencing Center for Infectious Disease"/>
            <person name="Wu L."/>
            <person name="Ma J."/>
        </authorList>
    </citation>
    <scope>NUCLEOTIDE SEQUENCE [LARGE SCALE GENOMIC DNA]</scope>
    <source>
        <strain evidence="7">CGMCC 1.16275</strain>
    </source>
</reference>
<comment type="caution">
    <text evidence="6">The sequence shown here is derived from an EMBL/GenBank/DDBJ whole genome shotgun (WGS) entry which is preliminary data.</text>
</comment>
<gene>
    <name evidence="6" type="ORF">ACFSCW_13165</name>
</gene>
<comment type="similarity">
    <text evidence="1">Belongs to the LysR transcriptional regulatory family.</text>
</comment>
<dbReference type="Gene3D" id="3.40.190.290">
    <property type="match status" value="1"/>
</dbReference>
<organism evidence="6 7">
    <name type="scientific">Sphingomonas tabacisoli</name>
    <dbReference type="NCBI Taxonomy" id="2249466"/>
    <lineage>
        <taxon>Bacteria</taxon>
        <taxon>Pseudomonadati</taxon>
        <taxon>Pseudomonadota</taxon>
        <taxon>Alphaproteobacteria</taxon>
        <taxon>Sphingomonadales</taxon>
        <taxon>Sphingomonadaceae</taxon>
        <taxon>Sphingomonas</taxon>
    </lineage>
</organism>
<dbReference type="InterPro" id="IPR000847">
    <property type="entry name" value="LysR_HTH_N"/>
</dbReference>
<dbReference type="PANTHER" id="PTHR30537:SF3">
    <property type="entry name" value="TRANSCRIPTIONAL REGULATORY PROTEIN"/>
    <property type="match status" value="1"/>
</dbReference>
<dbReference type="Proteomes" id="UP001597115">
    <property type="component" value="Unassembled WGS sequence"/>
</dbReference>
<evidence type="ECO:0000313" key="7">
    <source>
        <dbReference type="Proteomes" id="UP001597115"/>
    </source>
</evidence>
<proteinExistence type="inferred from homology"/>
<dbReference type="Gene3D" id="1.10.10.10">
    <property type="entry name" value="Winged helix-like DNA-binding domain superfamily/Winged helix DNA-binding domain"/>
    <property type="match status" value="1"/>
</dbReference>
<dbReference type="InterPro" id="IPR005119">
    <property type="entry name" value="LysR_subst-bd"/>
</dbReference>
<dbReference type="SUPFAM" id="SSF53850">
    <property type="entry name" value="Periplasmic binding protein-like II"/>
    <property type="match status" value="1"/>
</dbReference>
<dbReference type="EMBL" id="JBHUDY010000002">
    <property type="protein sequence ID" value="MFD1612751.1"/>
    <property type="molecule type" value="Genomic_DNA"/>
</dbReference>
<keyword evidence="4" id="KW-0804">Transcription</keyword>
<keyword evidence="3" id="KW-0238">DNA-binding</keyword>
<dbReference type="SUPFAM" id="SSF46785">
    <property type="entry name" value="Winged helix' DNA-binding domain"/>
    <property type="match status" value="1"/>
</dbReference>
<evidence type="ECO:0000256" key="1">
    <source>
        <dbReference type="ARBA" id="ARBA00009437"/>
    </source>
</evidence>
<name>A0ABW4I5I9_9SPHN</name>
<dbReference type="PROSITE" id="PS50931">
    <property type="entry name" value="HTH_LYSR"/>
    <property type="match status" value="1"/>
</dbReference>
<dbReference type="RefSeq" id="WP_380890147.1">
    <property type="nucleotide sequence ID" value="NZ_JBHUDY010000002.1"/>
</dbReference>
<evidence type="ECO:0000256" key="2">
    <source>
        <dbReference type="ARBA" id="ARBA00023015"/>
    </source>
</evidence>
<protein>
    <submittedName>
        <fullName evidence="6">LysR family transcriptional regulator</fullName>
    </submittedName>
</protein>
<accession>A0ABW4I5I9</accession>
<feature type="domain" description="HTH lysR-type" evidence="5">
    <location>
        <begin position="1"/>
        <end position="58"/>
    </location>
</feature>
<sequence length="293" mass="31418">MNWDDLRIFLAVARTGTLSAAGRRLGLDATTVARRLGRLEVEAGRSLFEVTPAGHILTARGQDLLGHAQTMESAAIACAEGAQAGLQASGTIRVSVAEGFGTSVIAPHLHEFADAHPGIGVELVASSGFLNLSRREADVAVMLARPQRGPLVARKLTDYNLGIYGRRGVARPLSSIADLGEERLVGYVPDLIYAPELHYLEETAPGLSATLSSTSVNAQAAMIRSGAGIGILHCFVGDLDPLLERLLPEEVDIARSYWLVMHRDLRGVARVKAFVDWLDGLVTRMRPLMVGRP</sequence>
<dbReference type="PANTHER" id="PTHR30537">
    <property type="entry name" value="HTH-TYPE TRANSCRIPTIONAL REGULATOR"/>
    <property type="match status" value="1"/>
</dbReference>
<keyword evidence="7" id="KW-1185">Reference proteome</keyword>
<dbReference type="InterPro" id="IPR036390">
    <property type="entry name" value="WH_DNA-bd_sf"/>
</dbReference>
<dbReference type="InterPro" id="IPR058163">
    <property type="entry name" value="LysR-type_TF_proteobact-type"/>
</dbReference>
<evidence type="ECO:0000313" key="6">
    <source>
        <dbReference type="EMBL" id="MFD1612751.1"/>
    </source>
</evidence>
<evidence type="ECO:0000256" key="3">
    <source>
        <dbReference type="ARBA" id="ARBA00023125"/>
    </source>
</evidence>
<evidence type="ECO:0000259" key="5">
    <source>
        <dbReference type="PROSITE" id="PS50931"/>
    </source>
</evidence>
<evidence type="ECO:0000256" key="4">
    <source>
        <dbReference type="ARBA" id="ARBA00023163"/>
    </source>
</evidence>
<dbReference type="Pfam" id="PF00126">
    <property type="entry name" value="HTH_1"/>
    <property type="match status" value="1"/>
</dbReference>
<dbReference type="InterPro" id="IPR036388">
    <property type="entry name" value="WH-like_DNA-bd_sf"/>
</dbReference>
<keyword evidence="2" id="KW-0805">Transcription regulation</keyword>
<dbReference type="Pfam" id="PF03466">
    <property type="entry name" value="LysR_substrate"/>
    <property type="match status" value="1"/>
</dbReference>